<dbReference type="PANTHER" id="PTHR19433">
    <property type="entry name" value="T-CELL RECEPTOR ALPHA CHAIN V REGION-RELATED"/>
    <property type="match status" value="1"/>
</dbReference>
<dbReference type="Gene3D" id="2.60.40.10">
    <property type="entry name" value="Immunoglobulins"/>
    <property type="match status" value="1"/>
</dbReference>
<evidence type="ECO:0000256" key="8">
    <source>
        <dbReference type="SAM" id="MobiDB-lite"/>
    </source>
</evidence>
<dbReference type="Proteomes" id="UP000515145">
    <property type="component" value="Chromosome 1"/>
</dbReference>
<feature type="chain" id="PRO_5028379806" evidence="9">
    <location>
        <begin position="18"/>
        <end position="254"/>
    </location>
</feature>
<dbReference type="InterPro" id="IPR036179">
    <property type="entry name" value="Ig-like_dom_sf"/>
</dbReference>
<keyword evidence="11" id="KW-1185">Reference proteome</keyword>
<dbReference type="InterPro" id="IPR052051">
    <property type="entry name" value="TCR_complex_component"/>
</dbReference>
<dbReference type="OrthoDB" id="10010359at2759"/>
<dbReference type="InterPro" id="IPR007110">
    <property type="entry name" value="Ig-like_dom"/>
</dbReference>
<reference evidence="12" key="1">
    <citation type="submission" date="2025-08" db="UniProtKB">
        <authorList>
            <consortium name="RefSeq"/>
        </authorList>
    </citation>
    <scope>IDENTIFICATION</scope>
</reference>
<name>A0A6P7IW46_9TELE</name>
<protein>
    <submittedName>
        <fullName evidence="12">Uncharacterized protein LOC114440732 isoform X1</fullName>
    </submittedName>
</protein>
<dbReference type="GO" id="GO:0002376">
    <property type="term" value="P:immune system process"/>
    <property type="evidence" value="ECO:0007669"/>
    <property type="project" value="UniProtKB-KW"/>
</dbReference>
<dbReference type="GO" id="GO:0009617">
    <property type="term" value="P:response to bacterium"/>
    <property type="evidence" value="ECO:0007669"/>
    <property type="project" value="TreeGrafter"/>
</dbReference>
<keyword evidence="5" id="KW-0472">Membrane</keyword>
<dbReference type="AlphaFoldDB" id="A0A6P7IW46"/>
<feature type="domain" description="Ig-like" evidence="10">
    <location>
        <begin position="20"/>
        <end position="131"/>
    </location>
</feature>
<evidence type="ECO:0000256" key="9">
    <source>
        <dbReference type="SAM" id="SignalP"/>
    </source>
</evidence>
<proteinExistence type="predicted"/>
<dbReference type="GeneID" id="114440732"/>
<feature type="region of interest" description="Disordered" evidence="8">
    <location>
        <begin position="198"/>
        <end position="254"/>
    </location>
</feature>
<keyword evidence="2" id="KW-1003">Cell membrane</keyword>
<evidence type="ECO:0000256" key="6">
    <source>
        <dbReference type="ARBA" id="ARBA00023157"/>
    </source>
</evidence>
<dbReference type="SMART" id="SM00409">
    <property type="entry name" value="IG"/>
    <property type="match status" value="1"/>
</dbReference>
<evidence type="ECO:0000256" key="2">
    <source>
        <dbReference type="ARBA" id="ARBA00022475"/>
    </source>
</evidence>
<feature type="compositionally biased region" description="Basic and acidic residues" evidence="8">
    <location>
        <begin position="202"/>
        <end position="217"/>
    </location>
</feature>
<evidence type="ECO:0000256" key="4">
    <source>
        <dbReference type="ARBA" id="ARBA00022859"/>
    </source>
</evidence>
<gene>
    <name evidence="12" type="primary">LOC114440732</name>
</gene>
<evidence type="ECO:0000313" key="11">
    <source>
        <dbReference type="Proteomes" id="UP000515145"/>
    </source>
</evidence>
<evidence type="ECO:0000256" key="5">
    <source>
        <dbReference type="ARBA" id="ARBA00023136"/>
    </source>
</evidence>
<evidence type="ECO:0000259" key="10">
    <source>
        <dbReference type="PROSITE" id="PS50835"/>
    </source>
</evidence>
<keyword evidence="6" id="KW-1015">Disulfide bond</keyword>
<dbReference type="PANTHER" id="PTHR19433:SF111">
    <property type="entry name" value="T CELL RECEPTOR ALPHA VARIABLE 4"/>
    <property type="match status" value="1"/>
</dbReference>
<keyword evidence="7" id="KW-0325">Glycoprotein</keyword>
<organism evidence="11 12">
    <name type="scientific">Parambassis ranga</name>
    <name type="common">Indian glassy fish</name>
    <dbReference type="NCBI Taxonomy" id="210632"/>
    <lineage>
        <taxon>Eukaryota</taxon>
        <taxon>Metazoa</taxon>
        <taxon>Chordata</taxon>
        <taxon>Craniata</taxon>
        <taxon>Vertebrata</taxon>
        <taxon>Euteleostomi</taxon>
        <taxon>Actinopterygii</taxon>
        <taxon>Neopterygii</taxon>
        <taxon>Teleostei</taxon>
        <taxon>Neoteleostei</taxon>
        <taxon>Acanthomorphata</taxon>
        <taxon>Ovalentaria</taxon>
        <taxon>Ambassidae</taxon>
        <taxon>Parambassis</taxon>
    </lineage>
</organism>
<evidence type="ECO:0000256" key="1">
    <source>
        <dbReference type="ARBA" id="ARBA00004236"/>
    </source>
</evidence>
<evidence type="ECO:0000256" key="7">
    <source>
        <dbReference type="ARBA" id="ARBA00023180"/>
    </source>
</evidence>
<feature type="compositionally biased region" description="Polar residues" evidence="8">
    <location>
        <begin position="242"/>
        <end position="254"/>
    </location>
</feature>
<dbReference type="InterPro" id="IPR013783">
    <property type="entry name" value="Ig-like_fold"/>
</dbReference>
<comment type="subcellular location">
    <subcellularLocation>
        <location evidence="1">Cell membrane</location>
    </subcellularLocation>
</comment>
<dbReference type="SUPFAM" id="SSF48726">
    <property type="entry name" value="Immunoglobulin"/>
    <property type="match status" value="1"/>
</dbReference>
<keyword evidence="4" id="KW-0391">Immunity</keyword>
<keyword evidence="3 9" id="KW-0732">Signal</keyword>
<dbReference type="InterPro" id="IPR013106">
    <property type="entry name" value="Ig_V-set"/>
</dbReference>
<dbReference type="InterPro" id="IPR003599">
    <property type="entry name" value="Ig_sub"/>
</dbReference>
<dbReference type="PROSITE" id="PS50835">
    <property type="entry name" value="IG_LIKE"/>
    <property type="match status" value="1"/>
</dbReference>
<dbReference type="Pfam" id="PF07686">
    <property type="entry name" value="V-set"/>
    <property type="match status" value="1"/>
</dbReference>
<feature type="signal peptide" evidence="9">
    <location>
        <begin position="1"/>
        <end position="17"/>
    </location>
</feature>
<evidence type="ECO:0000256" key="3">
    <source>
        <dbReference type="ARBA" id="ARBA00022729"/>
    </source>
</evidence>
<evidence type="ECO:0000313" key="12">
    <source>
        <dbReference type="RefSeq" id="XP_028268992.1"/>
    </source>
</evidence>
<dbReference type="InParanoid" id="A0A6P7IW46"/>
<sequence length="254" mass="28772">MDGLHIFLAVLMGVVSCSHDWISTSALDLTASQGDNITLYCDCKLSTGVYIAWYRNCSHENQPTLVLKTKIDDNPGQQNAYSLNPLPRFTFLRNFSSESYDLRIINVTDSDEGLYYCGTEQAKVEENEFISQININTYGNITRLKLNMISESQQRIPKDDCDNKVCWILLSSLCPASAVLSSLLSVFIYHLCHKKGNDLQTDESRPSKREQTRRSQDEDVCYAALEIRQASQRPKKKKESSDFSTYSAINTCSM</sequence>
<dbReference type="RefSeq" id="XP_028268992.1">
    <property type="nucleotide sequence ID" value="XM_028413191.1"/>
</dbReference>
<accession>A0A6P7IW46</accession>
<dbReference type="GO" id="GO:0005886">
    <property type="term" value="C:plasma membrane"/>
    <property type="evidence" value="ECO:0007669"/>
    <property type="project" value="UniProtKB-SubCell"/>
</dbReference>